<reference evidence="2 3" key="1">
    <citation type="submission" date="2018-09" db="EMBL/GenBank/DDBJ databases">
        <title>Metagenome Assembled Genomes from an Advanced Water Purification Facility.</title>
        <authorList>
            <person name="Stamps B.W."/>
            <person name="Spear J.R."/>
        </authorList>
    </citation>
    <scope>NUCLEOTIDE SEQUENCE [LARGE SCALE GENOMIC DNA]</scope>
    <source>
        <strain evidence="2">Bin_27_1</strain>
    </source>
</reference>
<evidence type="ECO:0000313" key="3">
    <source>
        <dbReference type="Proteomes" id="UP000321192"/>
    </source>
</evidence>
<proteinExistence type="predicted"/>
<dbReference type="RefSeq" id="WP_041589642.1">
    <property type="nucleotide sequence ID" value="NC_011662.2"/>
</dbReference>
<feature type="region of interest" description="Disordered" evidence="1">
    <location>
        <begin position="23"/>
        <end position="45"/>
    </location>
</feature>
<sequence>MFFIVLSLGSHFGARGKARPARRVERHLRRVSAKSQRPALSPRKAAAHRMATPFWGWPFRFG</sequence>
<feature type="compositionally biased region" description="Basic residues" evidence="1">
    <location>
        <begin position="23"/>
        <end position="32"/>
    </location>
</feature>
<accession>A0A5C7SFE2</accession>
<protein>
    <submittedName>
        <fullName evidence="2">Uncharacterized protein</fullName>
    </submittedName>
</protein>
<name>A0A5C7SFE2_THASP</name>
<dbReference type="Proteomes" id="UP000321192">
    <property type="component" value="Unassembled WGS sequence"/>
</dbReference>
<comment type="caution">
    <text evidence="2">The sequence shown here is derived from an EMBL/GenBank/DDBJ whole genome shotgun (WGS) entry which is preliminary data.</text>
</comment>
<organism evidence="2 3">
    <name type="scientific">Thauera aminoaromatica</name>
    <dbReference type="NCBI Taxonomy" id="164330"/>
    <lineage>
        <taxon>Bacteria</taxon>
        <taxon>Pseudomonadati</taxon>
        <taxon>Pseudomonadota</taxon>
        <taxon>Betaproteobacteria</taxon>
        <taxon>Rhodocyclales</taxon>
        <taxon>Zoogloeaceae</taxon>
        <taxon>Thauera</taxon>
    </lineage>
</organism>
<evidence type="ECO:0000256" key="1">
    <source>
        <dbReference type="SAM" id="MobiDB-lite"/>
    </source>
</evidence>
<gene>
    <name evidence="2" type="ORF">E6Q80_15230</name>
</gene>
<dbReference type="EMBL" id="SSFD01000239">
    <property type="protein sequence ID" value="TXH82548.1"/>
    <property type="molecule type" value="Genomic_DNA"/>
</dbReference>
<evidence type="ECO:0000313" key="2">
    <source>
        <dbReference type="EMBL" id="TXH82548.1"/>
    </source>
</evidence>
<dbReference type="AlphaFoldDB" id="A0A5C7SFE2"/>